<organism evidence="1 2">
    <name type="scientific">Neophaeococcomyces mojaviensis</name>
    <dbReference type="NCBI Taxonomy" id="3383035"/>
    <lineage>
        <taxon>Eukaryota</taxon>
        <taxon>Fungi</taxon>
        <taxon>Dikarya</taxon>
        <taxon>Ascomycota</taxon>
        <taxon>Pezizomycotina</taxon>
        <taxon>Eurotiomycetes</taxon>
        <taxon>Chaetothyriomycetidae</taxon>
        <taxon>Chaetothyriales</taxon>
        <taxon>Chaetothyriales incertae sedis</taxon>
        <taxon>Neophaeococcomyces</taxon>
    </lineage>
</organism>
<evidence type="ECO:0000313" key="1">
    <source>
        <dbReference type="EMBL" id="KAJ9659056.1"/>
    </source>
</evidence>
<comment type="caution">
    <text evidence="1">The sequence shown here is derived from an EMBL/GenBank/DDBJ whole genome shotgun (WGS) entry which is preliminary data.</text>
</comment>
<proteinExistence type="predicted"/>
<gene>
    <name evidence="1" type="primary">VRG4</name>
    <name evidence="1" type="ORF">H2198_003345</name>
</gene>
<protein>
    <submittedName>
        <fullName evidence="1">GDP-mannose transporter into the lumen of the Golgi</fullName>
    </submittedName>
</protein>
<accession>A0ACC3ABS7</accession>
<name>A0ACC3ABS7_9EURO</name>
<evidence type="ECO:0000313" key="2">
    <source>
        <dbReference type="Proteomes" id="UP001172386"/>
    </source>
</evidence>
<reference evidence="1" key="1">
    <citation type="submission" date="2022-10" db="EMBL/GenBank/DDBJ databases">
        <title>Culturing micro-colonial fungi from biological soil crusts in the Mojave desert and describing Neophaeococcomyces mojavensis, and introducing the new genera and species Taxawa tesnikishii.</title>
        <authorList>
            <person name="Kurbessoian T."/>
            <person name="Stajich J.E."/>
        </authorList>
    </citation>
    <scope>NUCLEOTIDE SEQUENCE</scope>
    <source>
        <strain evidence="1">JES_112</strain>
    </source>
</reference>
<dbReference type="Proteomes" id="UP001172386">
    <property type="component" value="Unassembled WGS sequence"/>
</dbReference>
<dbReference type="EMBL" id="JAPDRQ010000044">
    <property type="protein sequence ID" value="KAJ9659056.1"/>
    <property type="molecule type" value="Genomic_DNA"/>
</dbReference>
<sequence>MAEEEKKRFLEGNEMELGEKQGRTFEASKPASPRPIMQPKRQESPIAPVLSYCASSIMMTVANKYILSFPEFNLNFFLLAVQAIVCVVAISGCKSAGLISYRDFKTDEAKKWFPISLCLIGMIYTSTWALRYLSIPVYTIFKNLTIILIAYGEVLWFGGSVSSMALFSFGLMVFSSVIAAWADIKHALDTHGTATGAAATQLSTLNAGYLWMMMNCLTTAGYVLYMRKRIKLTNFKDFDTMFYNNVLTIPVLLIASFIVEDWSAANLSKAFPVDHRNAIFAAMIFTGAASIFISYTSAWCVRATSSTTYSMVGALNKLPIAVSGLVFFDAPVTIPSVSAIFVGFVSGLVYAVSKASEKKTGQAKGGLLPTNAPMSASSQKAFLNGEELEQQLEEIRKAEEARNLLIENVTAKVKELYFCDGYVKRGSDGGRDAAVQLNGHLMKLLRVEESFQPHWKVIIRLYANMSKLGEAYVKSGVIQNALAWQNFVQAFNKEAPLCEFVDAGGDKESADTRVKENFSLFFTNIHCKHIVLAASGDNGYTGFLRKYAPTQGTSNSVTLIEARPFPAQLRQIASSFRIEKFPRIFRKSDLCLTTSQSSMQNHTSAVDQNDEVPFTMWNSFGPVTYTTGAGGAQTQIPPHSPPASSSDLSNSVKNVYLYFNQNGHRIDPVIRYNKQLCASLRDRKLCHAFFLSRCELPSCGLDHRSNLSHEELTALRYIARLSPCGSVHCRDANCISGHVCPRDGRCLYRKKCKFPAEMHNVDTKIDDRRTFMKLLFEPDPLKVVAG</sequence>
<keyword evidence="2" id="KW-1185">Reference proteome</keyword>